<accession>B4DA29</accession>
<keyword evidence="2" id="KW-0472">Membrane</keyword>
<feature type="compositionally biased region" description="Basic residues" evidence="1">
    <location>
        <begin position="220"/>
        <end position="231"/>
    </location>
</feature>
<feature type="transmembrane region" description="Helical" evidence="2">
    <location>
        <begin position="156"/>
        <end position="175"/>
    </location>
</feature>
<evidence type="ECO:0000313" key="4">
    <source>
        <dbReference type="Proteomes" id="UP000005824"/>
    </source>
</evidence>
<feature type="region of interest" description="Disordered" evidence="1">
    <location>
        <begin position="207"/>
        <end position="231"/>
    </location>
</feature>
<name>B4DA29_9BACT</name>
<feature type="transmembrane region" description="Helical" evidence="2">
    <location>
        <begin position="43"/>
        <end position="65"/>
    </location>
</feature>
<keyword evidence="2" id="KW-0812">Transmembrane</keyword>
<dbReference type="EMBL" id="ABVL01000029">
    <property type="protein sequence ID" value="EDY16656.1"/>
    <property type="molecule type" value="Genomic_DNA"/>
</dbReference>
<dbReference type="Proteomes" id="UP000005824">
    <property type="component" value="Unassembled WGS sequence"/>
</dbReference>
<protein>
    <submittedName>
        <fullName evidence="3">Uncharacterized protein</fullName>
    </submittedName>
</protein>
<dbReference type="InParanoid" id="B4DA29"/>
<feature type="transmembrane region" description="Helical" evidence="2">
    <location>
        <begin position="120"/>
        <end position="144"/>
    </location>
</feature>
<sequence length="231" mass="26126">MNEQVLNRFEKWQRTAWIVGVVGCILWLIGIVVARHTAFQSYWFAWIFWNGIGFGALSILMLHILSGGAWGNVVRPTIRAAIFTIPMMAVLMIPIFFSMGDVFPWATVHGLDQAMPHKRVFLTTPWFIVRAVIYFAILITLVRIFRVHAEVGDDRISRLASGAGICIYGICMLFACTDWIMSLRAAVVHHDAGRYYDGLAVPRRPGVFRDHRDRSGARGTSRHHQATSRLG</sequence>
<dbReference type="RefSeq" id="WP_006983090.1">
    <property type="nucleotide sequence ID" value="NZ_ABVL01000029.1"/>
</dbReference>
<evidence type="ECO:0000313" key="3">
    <source>
        <dbReference type="EMBL" id="EDY16656.1"/>
    </source>
</evidence>
<dbReference type="STRING" id="497964.CfE428DRAFT_5769"/>
<gene>
    <name evidence="3" type="ORF">CfE428DRAFT_5769</name>
</gene>
<proteinExistence type="predicted"/>
<feature type="transmembrane region" description="Helical" evidence="2">
    <location>
        <begin position="77"/>
        <end position="100"/>
    </location>
</feature>
<dbReference type="AlphaFoldDB" id="B4DA29"/>
<reference evidence="3 4" key="1">
    <citation type="journal article" date="2011" name="J. Bacteriol.">
        <title>Genome sequence of Chthoniobacter flavus Ellin428, an aerobic heterotrophic soil bacterium.</title>
        <authorList>
            <person name="Kant R."/>
            <person name="van Passel M.W."/>
            <person name="Palva A."/>
            <person name="Lucas S."/>
            <person name="Lapidus A."/>
            <person name="Glavina Del Rio T."/>
            <person name="Dalin E."/>
            <person name="Tice H."/>
            <person name="Bruce D."/>
            <person name="Goodwin L."/>
            <person name="Pitluck S."/>
            <person name="Larimer F.W."/>
            <person name="Land M.L."/>
            <person name="Hauser L."/>
            <person name="Sangwan P."/>
            <person name="de Vos W.M."/>
            <person name="Janssen P.H."/>
            <person name="Smidt H."/>
        </authorList>
    </citation>
    <scope>NUCLEOTIDE SEQUENCE [LARGE SCALE GENOMIC DNA]</scope>
    <source>
        <strain evidence="3 4">Ellin428</strain>
    </source>
</reference>
<evidence type="ECO:0000256" key="2">
    <source>
        <dbReference type="SAM" id="Phobius"/>
    </source>
</evidence>
<organism evidence="3 4">
    <name type="scientific">Chthoniobacter flavus Ellin428</name>
    <dbReference type="NCBI Taxonomy" id="497964"/>
    <lineage>
        <taxon>Bacteria</taxon>
        <taxon>Pseudomonadati</taxon>
        <taxon>Verrucomicrobiota</taxon>
        <taxon>Spartobacteria</taxon>
        <taxon>Chthoniobacterales</taxon>
        <taxon>Chthoniobacteraceae</taxon>
        <taxon>Chthoniobacter</taxon>
    </lineage>
</organism>
<keyword evidence="4" id="KW-1185">Reference proteome</keyword>
<keyword evidence="2" id="KW-1133">Transmembrane helix</keyword>
<feature type="compositionally biased region" description="Basic and acidic residues" evidence="1">
    <location>
        <begin position="207"/>
        <end position="216"/>
    </location>
</feature>
<evidence type="ECO:0000256" key="1">
    <source>
        <dbReference type="SAM" id="MobiDB-lite"/>
    </source>
</evidence>
<feature type="transmembrane region" description="Helical" evidence="2">
    <location>
        <begin position="16"/>
        <end position="37"/>
    </location>
</feature>
<comment type="caution">
    <text evidence="3">The sequence shown here is derived from an EMBL/GenBank/DDBJ whole genome shotgun (WGS) entry which is preliminary data.</text>
</comment>